<evidence type="ECO:0000256" key="8">
    <source>
        <dbReference type="ARBA" id="ARBA00023136"/>
    </source>
</evidence>
<keyword evidence="7 20" id="KW-1133">Transmembrane helix</keyword>
<evidence type="ECO:0000259" key="22">
    <source>
        <dbReference type="PROSITE" id="PS50050"/>
    </source>
</evidence>
<keyword evidence="8 20" id="KW-0472">Membrane</keyword>
<dbReference type="STRING" id="9986.ENSOCUP00000007052"/>
<sequence>MTWPPPCWLCILGALAGLSATSATKSCPRRHYWAQGERCCRMCDPGTFLVKDCDEHGEAAQCEPCVPGVSFSPDHHSRHHCESCRHCNSGLLIRNCTITSNGKCTCPSGWHCRDEECTECDPPPRPLVTAPPSQDPGPHPQPTHLPYVKKWPAARTHRPAQTPADLRQLPAPVLPTHWPPQKTLCSSDCIRITVIFSGMFLVFTLGGALFLHQQRKYGSNKGESAAVPAEPGPYSCPREEEGSAIPIQEAYRKPEPTSYP</sequence>
<evidence type="ECO:0000256" key="12">
    <source>
        <dbReference type="ARBA" id="ARBA00058746"/>
    </source>
</evidence>
<feature type="domain" description="TNFR-Cys" evidence="22">
    <location>
        <begin position="64"/>
        <end position="104"/>
    </location>
</feature>
<organism evidence="23 24">
    <name type="scientific">Oryctolagus cuniculus</name>
    <name type="common">Rabbit</name>
    <dbReference type="NCBI Taxonomy" id="9986"/>
    <lineage>
        <taxon>Eukaryota</taxon>
        <taxon>Metazoa</taxon>
        <taxon>Chordata</taxon>
        <taxon>Craniata</taxon>
        <taxon>Vertebrata</taxon>
        <taxon>Euteleostomi</taxon>
        <taxon>Mammalia</taxon>
        <taxon>Eutheria</taxon>
        <taxon>Euarchontoglires</taxon>
        <taxon>Glires</taxon>
        <taxon>Lagomorpha</taxon>
        <taxon>Leporidae</taxon>
        <taxon>Oryctolagus</taxon>
    </lineage>
</organism>
<feature type="signal peptide" evidence="21">
    <location>
        <begin position="1"/>
        <end position="23"/>
    </location>
</feature>
<dbReference type="GO" id="GO:0043027">
    <property type="term" value="F:cysteine-type endopeptidase inhibitor activity involved in apoptotic process"/>
    <property type="evidence" value="ECO:0007669"/>
    <property type="project" value="Ensembl"/>
</dbReference>
<protein>
    <recommendedName>
        <fullName evidence="14">CD27 antigen</fullName>
    </recommendedName>
    <alternativeName>
        <fullName evidence="17">CD27L receptor</fullName>
    </alternativeName>
    <alternativeName>
        <fullName evidence="15">T-cell activation antigen CD27</fullName>
    </alternativeName>
    <alternativeName>
        <fullName evidence="16">Tumor necrosis factor receptor superfamily member 7</fullName>
    </alternativeName>
</protein>
<feature type="region of interest" description="Disordered" evidence="19">
    <location>
        <begin position="220"/>
        <end position="260"/>
    </location>
</feature>
<evidence type="ECO:0000256" key="11">
    <source>
        <dbReference type="ARBA" id="ARBA00023180"/>
    </source>
</evidence>
<dbReference type="Ensembl" id="ENSOCUT00000008157.4">
    <property type="protein sequence ID" value="ENSOCUP00000007052.4"/>
    <property type="gene ID" value="ENSOCUG00000008159.4"/>
</dbReference>
<dbReference type="GO" id="GO:0090717">
    <property type="term" value="P:adaptive immune memory response involving T cells and B cells"/>
    <property type="evidence" value="ECO:0007669"/>
    <property type="project" value="Ensembl"/>
</dbReference>
<dbReference type="GO" id="GO:0004888">
    <property type="term" value="F:transmembrane signaling receptor activity"/>
    <property type="evidence" value="ECO:0007669"/>
    <property type="project" value="Ensembl"/>
</dbReference>
<keyword evidence="2" id="KW-1003">Cell membrane</keyword>
<keyword evidence="6" id="KW-0677">Repeat</keyword>
<dbReference type="Gene3D" id="2.10.50.10">
    <property type="entry name" value="Tumor Necrosis Factor Receptor, subunit A, domain 2"/>
    <property type="match status" value="1"/>
</dbReference>
<comment type="function">
    <text evidence="12">Costimulatory immune-checkpoint receptor expressed at the surface of T-cells, NK-cells and B-cells which binds to and is activated by its ligand CD70/CD27L expressed by B-cells. The CD70-CD27 signaling pathway mediates antigen-specific T-cell activation and expansion which in turn provides immune surveillance of B-cells. Mechanistically, CD70 ligation activates the TRAF2-PTPN6 axis that subsequently inhibits LCK phosphorylation to promote phenotypic and transcriptional adaptations of T-cell memory. In addition, activation by CD70 on early progenitor cells provides a negative feedback signal to leukocyte differentiation during immune activation and thus modulates hematopoiesis. Negatively regulates the function of Th2 lymphocytes in the adipose tissue.</text>
</comment>
<name>G1SUL1_RABIT</name>
<dbReference type="SMR" id="G1SUL1"/>
<dbReference type="GeneTree" id="ENSGT00510000049297"/>
<evidence type="ECO:0000256" key="4">
    <source>
        <dbReference type="ARBA" id="ARBA00022703"/>
    </source>
</evidence>
<evidence type="ECO:0000256" key="17">
    <source>
        <dbReference type="ARBA" id="ARBA00081747"/>
    </source>
</evidence>
<dbReference type="GO" id="GO:0042110">
    <property type="term" value="P:T cell activation"/>
    <property type="evidence" value="ECO:0007669"/>
    <property type="project" value="Ensembl"/>
</dbReference>
<dbReference type="Proteomes" id="UP000001811">
    <property type="component" value="Chromosome 8"/>
</dbReference>
<evidence type="ECO:0000256" key="15">
    <source>
        <dbReference type="ARBA" id="ARBA00076047"/>
    </source>
</evidence>
<dbReference type="CDD" id="cd13408">
    <property type="entry name" value="TNFRSF7"/>
    <property type="match status" value="1"/>
</dbReference>
<evidence type="ECO:0000256" key="14">
    <source>
        <dbReference type="ARBA" id="ARBA00073748"/>
    </source>
</evidence>
<evidence type="ECO:0000256" key="6">
    <source>
        <dbReference type="ARBA" id="ARBA00022737"/>
    </source>
</evidence>
<dbReference type="FunCoup" id="G1SUL1">
    <property type="interactions" value="31"/>
</dbReference>
<comment type="subcellular location">
    <subcellularLocation>
        <location evidence="1">Cell membrane</location>
        <topology evidence="1">Single-pass type I membrane protein</topology>
    </subcellularLocation>
</comment>
<dbReference type="GO" id="GO:0045579">
    <property type="term" value="P:positive regulation of B cell differentiation"/>
    <property type="evidence" value="ECO:0007669"/>
    <property type="project" value="InterPro"/>
</dbReference>
<evidence type="ECO:0000256" key="7">
    <source>
        <dbReference type="ARBA" id="ARBA00022989"/>
    </source>
</evidence>
<evidence type="ECO:0000256" key="10">
    <source>
        <dbReference type="ARBA" id="ARBA00023170"/>
    </source>
</evidence>
<evidence type="ECO:0000256" key="18">
    <source>
        <dbReference type="PROSITE-ProRule" id="PRU00206"/>
    </source>
</evidence>
<dbReference type="GO" id="GO:0046330">
    <property type="term" value="P:positive regulation of JNK cascade"/>
    <property type="evidence" value="ECO:0007669"/>
    <property type="project" value="Ensembl"/>
</dbReference>
<gene>
    <name evidence="23" type="primary">CD27</name>
</gene>
<reference evidence="23 24" key="1">
    <citation type="journal article" date="2011" name="Nature">
        <title>A high-resolution map of human evolutionary constraint using 29 mammals.</title>
        <authorList>
            <person name="Lindblad-Toh K."/>
            <person name="Garber M."/>
            <person name="Zuk O."/>
            <person name="Lin M.F."/>
            <person name="Parker B.J."/>
            <person name="Washietl S."/>
            <person name="Kheradpour P."/>
            <person name="Ernst J."/>
            <person name="Jordan G."/>
            <person name="Mauceli E."/>
            <person name="Ward L.D."/>
            <person name="Lowe C.B."/>
            <person name="Holloway A.K."/>
            <person name="Clamp M."/>
            <person name="Gnerre S."/>
            <person name="Alfoldi J."/>
            <person name="Beal K."/>
            <person name="Chang J."/>
            <person name="Clawson H."/>
            <person name="Cuff J."/>
            <person name="Di Palma F."/>
            <person name="Fitzgerald S."/>
            <person name="Flicek P."/>
            <person name="Guttman M."/>
            <person name="Hubisz M.J."/>
            <person name="Jaffe D.B."/>
            <person name="Jungreis I."/>
            <person name="Kent W.J."/>
            <person name="Kostka D."/>
            <person name="Lara M."/>
            <person name="Martins A.L."/>
            <person name="Massingham T."/>
            <person name="Moltke I."/>
            <person name="Raney B.J."/>
            <person name="Rasmussen M.D."/>
            <person name="Robinson J."/>
            <person name="Stark A."/>
            <person name="Vilella A.J."/>
            <person name="Wen J."/>
            <person name="Xie X."/>
            <person name="Zody M.C."/>
            <person name="Baldwin J."/>
            <person name="Bloom T."/>
            <person name="Chin C.W."/>
            <person name="Heiman D."/>
            <person name="Nicol R."/>
            <person name="Nusbaum C."/>
            <person name="Young S."/>
            <person name="Wilkinson J."/>
            <person name="Worley K.C."/>
            <person name="Kovar C.L."/>
            <person name="Muzny D.M."/>
            <person name="Gibbs R.A."/>
            <person name="Cree A."/>
            <person name="Dihn H.H."/>
            <person name="Fowler G."/>
            <person name="Jhangiani S."/>
            <person name="Joshi V."/>
            <person name="Lee S."/>
            <person name="Lewis L.R."/>
            <person name="Nazareth L.V."/>
            <person name="Okwuonu G."/>
            <person name="Santibanez J."/>
            <person name="Warren W.C."/>
            <person name="Mardis E.R."/>
            <person name="Weinstock G.M."/>
            <person name="Wilson R.K."/>
            <person name="Delehaunty K."/>
            <person name="Dooling D."/>
            <person name="Fronik C."/>
            <person name="Fulton L."/>
            <person name="Fulton B."/>
            <person name="Graves T."/>
            <person name="Minx P."/>
            <person name="Sodergren E."/>
            <person name="Birney E."/>
            <person name="Margulies E.H."/>
            <person name="Herrero J."/>
            <person name="Green E.D."/>
            <person name="Haussler D."/>
            <person name="Siepel A."/>
            <person name="Goldman N."/>
            <person name="Pollard K.S."/>
            <person name="Pedersen J.S."/>
            <person name="Lander E.S."/>
            <person name="Kellis M."/>
        </authorList>
    </citation>
    <scope>NUCLEOTIDE SEQUENCE [LARGE SCALE GENOMIC DNA]</scope>
    <source>
        <strain evidence="23 24">Thorbecke inbred</strain>
    </source>
</reference>
<dbReference type="SMART" id="SM00208">
    <property type="entry name" value="TNFR"/>
    <property type="match status" value="2"/>
</dbReference>
<feature type="transmembrane region" description="Helical" evidence="20">
    <location>
        <begin position="190"/>
        <end position="211"/>
    </location>
</feature>
<dbReference type="eggNOG" id="ENOG502SBE3">
    <property type="taxonomic scope" value="Eukaryota"/>
</dbReference>
<accession>G1SUL1</accession>
<dbReference type="InParanoid" id="G1SUL1"/>
<dbReference type="AlphaFoldDB" id="G1SUL1"/>
<dbReference type="PRINTS" id="PR01960">
    <property type="entry name" value="TNFACTORR7"/>
</dbReference>
<dbReference type="SUPFAM" id="SSF57586">
    <property type="entry name" value="TNF receptor-like"/>
    <property type="match status" value="2"/>
</dbReference>
<dbReference type="PANTHER" id="PTHR47496">
    <property type="entry name" value="CD27"/>
    <property type="match status" value="1"/>
</dbReference>
<dbReference type="Bgee" id="ENSOCUG00000008159">
    <property type="expression patterns" value="Expressed in blood and 12 other cell types or tissues"/>
</dbReference>
<reference evidence="23" key="3">
    <citation type="submission" date="2025-09" db="UniProtKB">
        <authorList>
            <consortium name="Ensembl"/>
        </authorList>
    </citation>
    <scope>IDENTIFICATION</scope>
    <source>
        <strain evidence="23">Thorbecke</strain>
    </source>
</reference>
<dbReference type="EMBL" id="AAGW02051568">
    <property type="status" value="NOT_ANNOTATED_CDS"/>
    <property type="molecule type" value="Genomic_DNA"/>
</dbReference>
<comment type="caution">
    <text evidence="18">Lacks conserved residue(s) required for the propagation of feature annotation.</text>
</comment>
<evidence type="ECO:0000313" key="23">
    <source>
        <dbReference type="Ensembl" id="ENSOCUP00000007052.4"/>
    </source>
</evidence>
<keyword evidence="4" id="KW-0053">Apoptosis</keyword>
<dbReference type="GO" id="GO:0160162">
    <property type="term" value="P:CD27 signaling pathway"/>
    <property type="evidence" value="ECO:0007669"/>
    <property type="project" value="Ensembl"/>
</dbReference>
<evidence type="ECO:0000256" key="1">
    <source>
        <dbReference type="ARBA" id="ARBA00004251"/>
    </source>
</evidence>
<keyword evidence="24" id="KW-1185">Reference proteome</keyword>
<keyword evidence="5 21" id="KW-0732">Signal</keyword>
<dbReference type="FunFam" id="2.10.50.10:FF:000033">
    <property type="entry name" value="CD27 molecule"/>
    <property type="match status" value="1"/>
</dbReference>
<dbReference type="PROSITE" id="PS50050">
    <property type="entry name" value="TNFR_NGFR_2"/>
    <property type="match status" value="1"/>
</dbReference>
<evidence type="ECO:0000256" key="21">
    <source>
        <dbReference type="SAM" id="SignalP"/>
    </source>
</evidence>
<dbReference type="InterPro" id="IPR001368">
    <property type="entry name" value="TNFR/NGFR_Cys_rich_reg"/>
</dbReference>
<dbReference type="GO" id="GO:0045582">
    <property type="term" value="P:positive regulation of T cell differentiation"/>
    <property type="evidence" value="ECO:0007669"/>
    <property type="project" value="InterPro"/>
</dbReference>
<evidence type="ECO:0000256" key="16">
    <source>
        <dbReference type="ARBA" id="ARBA00080386"/>
    </source>
</evidence>
<dbReference type="PaxDb" id="9986-ENSOCUP00000007052"/>
<evidence type="ECO:0000256" key="20">
    <source>
        <dbReference type="SAM" id="Phobius"/>
    </source>
</evidence>
<proteinExistence type="predicted"/>
<reference evidence="23" key="2">
    <citation type="submission" date="2025-08" db="UniProtKB">
        <authorList>
            <consortium name="Ensembl"/>
        </authorList>
    </citation>
    <scope>IDENTIFICATION</scope>
    <source>
        <strain evidence="23">Thorbecke</strain>
    </source>
</reference>
<evidence type="ECO:0000313" key="24">
    <source>
        <dbReference type="Proteomes" id="UP000001811"/>
    </source>
</evidence>
<keyword evidence="9" id="KW-1015">Disulfide bond</keyword>
<dbReference type="GO" id="GO:0070233">
    <property type="term" value="P:negative regulation of T cell apoptotic process"/>
    <property type="evidence" value="ECO:0007669"/>
    <property type="project" value="Ensembl"/>
</dbReference>
<evidence type="ECO:0000256" key="9">
    <source>
        <dbReference type="ARBA" id="ARBA00023157"/>
    </source>
</evidence>
<feature type="repeat" description="TNFR-Cys" evidence="18">
    <location>
        <begin position="64"/>
        <end position="104"/>
    </location>
</feature>
<dbReference type="GO" id="GO:0009897">
    <property type="term" value="C:external side of plasma membrane"/>
    <property type="evidence" value="ECO:0007669"/>
    <property type="project" value="Ensembl"/>
</dbReference>
<evidence type="ECO:0000256" key="19">
    <source>
        <dbReference type="SAM" id="MobiDB-lite"/>
    </source>
</evidence>
<dbReference type="HOGENOM" id="CLU_067121_0_0_1"/>
<feature type="compositionally biased region" description="Basic and acidic residues" evidence="19">
    <location>
        <begin position="250"/>
        <end position="260"/>
    </location>
</feature>
<dbReference type="PANTHER" id="PTHR47496:SF1">
    <property type="entry name" value="CD27 ANTIGEN"/>
    <property type="match status" value="1"/>
</dbReference>
<comment type="subunit">
    <text evidence="13">Homodimer. Interacts with SIVA1; may play a role in apoptosis through association with SIVA1. Interacts with TRAF2. Interacts ith PTPN6.</text>
</comment>
<evidence type="ECO:0000256" key="3">
    <source>
        <dbReference type="ARBA" id="ARBA00022692"/>
    </source>
</evidence>
<dbReference type="InterPro" id="IPR034000">
    <property type="entry name" value="TNFRSF7_N"/>
</dbReference>
<dbReference type="GO" id="GO:0097191">
    <property type="term" value="P:extrinsic apoptotic signaling pathway"/>
    <property type="evidence" value="ECO:0007669"/>
    <property type="project" value="Ensembl"/>
</dbReference>
<evidence type="ECO:0000256" key="2">
    <source>
        <dbReference type="ARBA" id="ARBA00022475"/>
    </source>
</evidence>
<feature type="chain" id="PRO_5023863130" description="CD27 antigen" evidence="21">
    <location>
        <begin position="24"/>
        <end position="260"/>
    </location>
</feature>
<evidence type="ECO:0000256" key="13">
    <source>
        <dbReference type="ARBA" id="ARBA00065929"/>
    </source>
</evidence>
<keyword evidence="10" id="KW-0675">Receptor</keyword>
<dbReference type="InterPro" id="IPR053126">
    <property type="entry name" value="CD27_receptor"/>
</dbReference>
<keyword evidence="11" id="KW-0325">Glycoprotein</keyword>
<keyword evidence="3 20" id="KW-0812">Transmembrane</keyword>
<evidence type="ECO:0000256" key="5">
    <source>
        <dbReference type="ARBA" id="ARBA00022729"/>
    </source>
</evidence>
<dbReference type="InterPro" id="IPR022328">
    <property type="entry name" value="TNFR_7"/>
</dbReference>